<dbReference type="GO" id="GO:0008276">
    <property type="term" value="F:protein methyltransferase activity"/>
    <property type="evidence" value="ECO:0007669"/>
    <property type="project" value="UniProtKB-ARBA"/>
</dbReference>
<organism evidence="2 3">
    <name type="scientific">Portunus trituberculatus</name>
    <name type="common">Swimming crab</name>
    <name type="synonym">Neptunus trituberculatus</name>
    <dbReference type="NCBI Taxonomy" id="210409"/>
    <lineage>
        <taxon>Eukaryota</taxon>
        <taxon>Metazoa</taxon>
        <taxon>Ecdysozoa</taxon>
        <taxon>Arthropoda</taxon>
        <taxon>Crustacea</taxon>
        <taxon>Multicrustacea</taxon>
        <taxon>Malacostraca</taxon>
        <taxon>Eumalacostraca</taxon>
        <taxon>Eucarida</taxon>
        <taxon>Decapoda</taxon>
        <taxon>Pleocyemata</taxon>
        <taxon>Brachyura</taxon>
        <taxon>Eubrachyura</taxon>
        <taxon>Portunoidea</taxon>
        <taxon>Portunidae</taxon>
        <taxon>Portuninae</taxon>
        <taxon>Portunus</taxon>
    </lineage>
</organism>
<evidence type="ECO:0000313" key="2">
    <source>
        <dbReference type="EMBL" id="MPC47794.1"/>
    </source>
</evidence>
<sequence length="80" mass="9384">MLENSEDSREFGVVYKILRKEEECLLLDTLQEELSNWMIFVRPGEKKADQNLVAFQYKGEIYFATIKVSLPMLSLKQHSN</sequence>
<evidence type="ECO:0000313" key="3">
    <source>
        <dbReference type="Proteomes" id="UP000324222"/>
    </source>
</evidence>
<dbReference type="Proteomes" id="UP000324222">
    <property type="component" value="Unassembled WGS sequence"/>
</dbReference>
<proteinExistence type="predicted"/>
<dbReference type="Gene3D" id="2.170.270.10">
    <property type="entry name" value="SET domain"/>
    <property type="match status" value="1"/>
</dbReference>
<dbReference type="AlphaFoldDB" id="A0A5B7FTV3"/>
<dbReference type="Pfam" id="PF21549">
    <property type="entry name" value="PRDM2_PR"/>
    <property type="match status" value="1"/>
</dbReference>
<evidence type="ECO:0000259" key="1">
    <source>
        <dbReference type="Pfam" id="PF21549"/>
    </source>
</evidence>
<dbReference type="InterPro" id="IPR001214">
    <property type="entry name" value="SET_dom"/>
</dbReference>
<comment type="caution">
    <text evidence="2">The sequence shown here is derived from an EMBL/GenBank/DDBJ whole genome shotgun (WGS) entry which is preliminary data.</text>
</comment>
<accession>A0A5B7FTV3</accession>
<dbReference type="GO" id="GO:0008757">
    <property type="term" value="F:S-adenosylmethionine-dependent methyltransferase activity"/>
    <property type="evidence" value="ECO:0007669"/>
    <property type="project" value="UniProtKB-ARBA"/>
</dbReference>
<protein>
    <submittedName>
        <fullName evidence="2">PR domain zinc finger protein 10</fullName>
    </submittedName>
</protein>
<reference evidence="2 3" key="1">
    <citation type="submission" date="2019-05" db="EMBL/GenBank/DDBJ databases">
        <title>Another draft genome of Portunus trituberculatus and its Hox gene families provides insights of decapod evolution.</title>
        <authorList>
            <person name="Jeong J.-H."/>
            <person name="Song I."/>
            <person name="Kim S."/>
            <person name="Choi T."/>
            <person name="Kim D."/>
            <person name="Ryu S."/>
            <person name="Kim W."/>
        </authorList>
    </citation>
    <scope>NUCLEOTIDE SEQUENCE [LARGE SCALE GENOMIC DNA]</scope>
    <source>
        <tissue evidence="2">Muscle</tissue>
    </source>
</reference>
<feature type="domain" description="SET" evidence="1">
    <location>
        <begin position="7"/>
        <end position="67"/>
    </location>
</feature>
<name>A0A5B7FTV3_PORTR</name>
<keyword evidence="3" id="KW-1185">Reference proteome</keyword>
<dbReference type="GO" id="GO:0008170">
    <property type="term" value="F:N-methyltransferase activity"/>
    <property type="evidence" value="ECO:0007669"/>
    <property type="project" value="UniProtKB-ARBA"/>
</dbReference>
<dbReference type="EMBL" id="VSRR010007925">
    <property type="protein sequence ID" value="MPC47794.1"/>
    <property type="molecule type" value="Genomic_DNA"/>
</dbReference>
<dbReference type="InterPro" id="IPR046341">
    <property type="entry name" value="SET_dom_sf"/>
</dbReference>
<gene>
    <name evidence="2" type="primary">prdm10_0</name>
    <name evidence="2" type="ORF">E2C01_041552</name>
</gene>
<dbReference type="OrthoDB" id="3533395at2759"/>